<evidence type="ECO:0000313" key="2">
    <source>
        <dbReference type="Proteomes" id="UP001465976"/>
    </source>
</evidence>
<keyword evidence="2" id="KW-1185">Reference proteome</keyword>
<dbReference type="Proteomes" id="UP001465976">
    <property type="component" value="Unassembled WGS sequence"/>
</dbReference>
<accession>A0ABR3EL68</accession>
<evidence type="ECO:0008006" key="3">
    <source>
        <dbReference type="Google" id="ProtNLM"/>
    </source>
</evidence>
<gene>
    <name evidence="1" type="ORF">V5O48_018469</name>
</gene>
<dbReference type="EMBL" id="JBAHYK010003366">
    <property type="protein sequence ID" value="KAL0563598.1"/>
    <property type="molecule type" value="Genomic_DNA"/>
</dbReference>
<reference evidence="1 2" key="1">
    <citation type="submission" date="2024-02" db="EMBL/GenBank/DDBJ databases">
        <title>A draft genome for the cacao thread blight pathogen Marasmius crinis-equi.</title>
        <authorList>
            <person name="Cohen S.P."/>
            <person name="Baruah I.K."/>
            <person name="Amoako-Attah I."/>
            <person name="Bukari Y."/>
            <person name="Meinhardt L.W."/>
            <person name="Bailey B.A."/>
        </authorList>
    </citation>
    <scope>NUCLEOTIDE SEQUENCE [LARGE SCALE GENOMIC DNA]</scope>
    <source>
        <strain evidence="1 2">GH-76</strain>
    </source>
</reference>
<sequence length="277" mass="31468">MLSLPRGLSEKSSQTLSKHSQLYLETIVFQIENTLFRVPSRYFHEHSEVFKSASNISKNDDHSVEQPIELSPLPHGANAEDFGYLARIIIVLTAGFAAPNEYGLLQWLSVLKLASAWEFIEIRELAMARIRNFSGQGPGTAREKWLSVLEFCWDLPTFSDLRDITISCLSRSSGVPAIEQVVLGRRYLVKSWLIKGLKGLGTEPALPPLDQLKRDLGTDLTLQLLYFRDYVSTHSCKYNCHDSRRGHGEQSKYVDKVEEYFPDELSRYDKIPSAAKQ</sequence>
<comment type="caution">
    <text evidence="1">The sequence shown here is derived from an EMBL/GenBank/DDBJ whole genome shotgun (WGS) entry which is preliminary data.</text>
</comment>
<evidence type="ECO:0000313" key="1">
    <source>
        <dbReference type="EMBL" id="KAL0563598.1"/>
    </source>
</evidence>
<organism evidence="1 2">
    <name type="scientific">Marasmius crinis-equi</name>
    <dbReference type="NCBI Taxonomy" id="585013"/>
    <lineage>
        <taxon>Eukaryota</taxon>
        <taxon>Fungi</taxon>
        <taxon>Dikarya</taxon>
        <taxon>Basidiomycota</taxon>
        <taxon>Agaricomycotina</taxon>
        <taxon>Agaricomycetes</taxon>
        <taxon>Agaricomycetidae</taxon>
        <taxon>Agaricales</taxon>
        <taxon>Marasmiineae</taxon>
        <taxon>Marasmiaceae</taxon>
        <taxon>Marasmius</taxon>
    </lineage>
</organism>
<proteinExistence type="predicted"/>
<protein>
    <recommendedName>
        <fullName evidence="3">BTB domain-containing protein</fullName>
    </recommendedName>
</protein>
<name>A0ABR3EL68_9AGAR</name>